<dbReference type="Proteomes" id="UP001279734">
    <property type="component" value="Unassembled WGS sequence"/>
</dbReference>
<keyword evidence="3" id="KW-1185">Reference proteome</keyword>
<organism evidence="2 3">
    <name type="scientific">Nepenthes gracilis</name>
    <name type="common">Slender pitcher plant</name>
    <dbReference type="NCBI Taxonomy" id="150966"/>
    <lineage>
        <taxon>Eukaryota</taxon>
        <taxon>Viridiplantae</taxon>
        <taxon>Streptophyta</taxon>
        <taxon>Embryophyta</taxon>
        <taxon>Tracheophyta</taxon>
        <taxon>Spermatophyta</taxon>
        <taxon>Magnoliopsida</taxon>
        <taxon>eudicotyledons</taxon>
        <taxon>Gunneridae</taxon>
        <taxon>Pentapetalae</taxon>
        <taxon>Caryophyllales</taxon>
        <taxon>Nepenthaceae</taxon>
        <taxon>Nepenthes</taxon>
    </lineage>
</organism>
<proteinExistence type="predicted"/>
<gene>
    <name evidence="2" type="ORF">Nepgr_027728</name>
</gene>
<accession>A0AAD3TAC1</accession>
<dbReference type="AlphaFoldDB" id="A0AAD3TAC1"/>
<evidence type="ECO:0000256" key="1">
    <source>
        <dbReference type="SAM" id="MobiDB-lite"/>
    </source>
</evidence>
<name>A0AAD3TAC1_NEPGR</name>
<evidence type="ECO:0000313" key="2">
    <source>
        <dbReference type="EMBL" id="GMH25885.1"/>
    </source>
</evidence>
<evidence type="ECO:0000313" key="3">
    <source>
        <dbReference type="Proteomes" id="UP001279734"/>
    </source>
</evidence>
<dbReference type="EMBL" id="BSYO01000030">
    <property type="protein sequence ID" value="GMH25885.1"/>
    <property type="molecule type" value="Genomic_DNA"/>
</dbReference>
<protein>
    <submittedName>
        <fullName evidence="2">Uncharacterized protein</fullName>
    </submittedName>
</protein>
<feature type="region of interest" description="Disordered" evidence="1">
    <location>
        <begin position="1"/>
        <end position="60"/>
    </location>
</feature>
<feature type="compositionally biased region" description="Basic and acidic residues" evidence="1">
    <location>
        <begin position="1"/>
        <end position="18"/>
    </location>
</feature>
<comment type="caution">
    <text evidence="2">The sequence shown here is derived from an EMBL/GenBank/DDBJ whole genome shotgun (WGS) entry which is preliminary data.</text>
</comment>
<sequence>MRIPREPKATRLHEYTKERTKRKLKATVEASKHTAATRSRRGQPGTDNDRSHGLAPKVQHQQSIFHTSAQQSWFSIFRGLYGNKRTMKHVVDDHPLQHHSSATTAGSKAGKTASTASVAGTHYIFSLLGNQHPSHKFKRQPFESSPHSSLR</sequence>
<reference evidence="2" key="1">
    <citation type="submission" date="2023-05" db="EMBL/GenBank/DDBJ databases">
        <title>Nepenthes gracilis genome sequencing.</title>
        <authorList>
            <person name="Fukushima K."/>
        </authorList>
    </citation>
    <scope>NUCLEOTIDE SEQUENCE</scope>
    <source>
        <strain evidence="2">SING2019-196</strain>
    </source>
</reference>